<feature type="domain" description="Type II secretion system protein GspF" evidence="7">
    <location>
        <begin position="163"/>
        <end position="286"/>
    </location>
</feature>
<dbReference type="STRING" id="1576369.SAMN05421753_101421"/>
<dbReference type="GO" id="GO:0005886">
    <property type="term" value="C:plasma membrane"/>
    <property type="evidence" value="ECO:0007669"/>
    <property type="project" value="UniProtKB-SubCell"/>
</dbReference>
<dbReference type="InterPro" id="IPR042094">
    <property type="entry name" value="T2SS_GspF_sf"/>
</dbReference>
<feature type="transmembrane region" description="Helical" evidence="6">
    <location>
        <begin position="307"/>
        <end position="325"/>
    </location>
</feature>
<feature type="transmembrane region" description="Helical" evidence="6">
    <location>
        <begin position="12"/>
        <end position="32"/>
    </location>
</feature>
<keyword evidence="5 6" id="KW-0472">Membrane</keyword>
<name>A0A1I3BG09_9PLAN</name>
<sequence length="329" mass="35808">MTLLALTLTPLTASLIAFIGVSGLLGALFMLLDGNGSSNVESRLDVLAGKKPAKAEGTQVTRETLVKEGVNGLTGAVGKLMERFSNLKLLFVQADTTIKLDHFMLIMAICGVVGVVLGMVGNVPAPVYPLCALGGSLMPFGWLMFKRGRRFKKFAKQLPDAMELIGRALRSGHSLASAMKVVVDELPDPISKEFNIAYEEQNLGIPLEQALKNLYLRMPNMDYKFFAMAVAIQRQSGGDLAEILDKIGHIIRERIRILGQVQALTGEGRISGIVLMALPILLFFAVWKLNPDYVMLLFTDELGRQMVAVAIVLQILGAVTIKKIITIKV</sequence>
<feature type="transmembrane region" description="Helical" evidence="6">
    <location>
        <begin position="103"/>
        <end position="121"/>
    </location>
</feature>
<evidence type="ECO:0000256" key="6">
    <source>
        <dbReference type="SAM" id="Phobius"/>
    </source>
</evidence>
<evidence type="ECO:0000259" key="7">
    <source>
        <dbReference type="Pfam" id="PF00482"/>
    </source>
</evidence>
<feature type="transmembrane region" description="Helical" evidence="6">
    <location>
        <begin position="127"/>
        <end position="145"/>
    </location>
</feature>
<dbReference type="PANTHER" id="PTHR35007:SF1">
    <property type="entry name" value="PILUS ASSEMBLY PROTEIN"/>
    <property type="match status" value="1"/>
</dbReference>
<dbReference type="AlphaFoldDB" id="A0A1I3BG09"/>
<dbReference type="Gene3D" id="1.20.81.30">
    <property type="entry name" value="Type II secretion system (T2SS), domain F"/>
    <property type="match status" value="1"/>
</dbReference>
<keyword evidence="2" id="KW-1003">Cell membrane</keyword>
<accession>A0A1I3BG09</accession>
<evidence type="ECO:0000256" key="1">
    <source>
        <dbReference type="ARBA" id="ARBA00004651"/>
    </source>
</evidence>
<evidence type="ECO:0000256" key="4">
    <source>
        <dbReference type="ARBA" id="ARBA00022989"/>
    </source>
</evidence>
<keyword evidence="9" id="KW-1185">Reference proteome</keyword>
<feature type="transmembrane region" description="Helical" evidence="6">
    <location>
        <begin position="270"/>
        <end position="287"/>
    </location>
</feature>
<evidence type="ECO:0000256" key="5">
    <source>
        <dbReference type="ARBA" id="ARBA00023136"/>
    </source>
</evidence>
<evidence type="ECO:0000256" key="3">
    <source>
        <dbReference type="ARBA" id="ARBA00022692"/>
    </source>
</evidence>
<dbReference type="Proteomes" id="UP000199518">
    <property type="component" value="Unassembled WGS sequence"/>
</dbReference>
<evidence type="ECO:0000313" key="8">
    <source>
        <dbReference type="EMBL" id="SFH60879.1"/>
    </source>
</evidence>
<dbReference type="InterPro" id="IPR018076">
    <property type="entry name" value="T2SS_GspF_dom"/>
</dbReference>
<proteinExistence type="predicted"/>
<organism evidence="8 9">
    <name type="scientific">Planctomicrobium piriforme</name>
    <dbReference type="NCBI Taxonomy" id="1576369"/>
    <lineage>
        <taxon>Bacteria</taxon>
        <taxon>Pseudomonadati</taxon>
        <taxon>Planctomycetota</taxon>
        <taxon>Planctomycetia</taxon>
        <taxon>Planctomycetales</taxon>
        <taxon>Planctomycetaceae</taxon>
        <taxon>Planctomicrobium</taxon>
    </lineage>
</organism>
<keyword evidence="3 6" id="KW-0812">Transmembrane</keyword>
<dbReference type="RefSeq" id="WP_245764488.1">
    <property type="nucleotide sequence ID" value="NZ_FOQD01000001.1"/>
</dbReference>
<reference evidence="9" key="1">
    <citation type="submission" date="2016-10" db="EMBL/GenBank/DDBJ databases">
        <authorList>
            <person name="Varghese N."/>
            <person name="Submissions S."/>
        </authorList>
    </citation>
    <scope>NUCLEOTIDE SEQUENCE [LARGE SCALE GENOMIC DNA]</scope>
    <source>
        <strain evidence="9">DSM 26348</strain>
    </source>
</reference>
<gene>
    <name evidence="8" type="ORF">SAMN05421753_101421</name>
</gene>
<keyword evidence="4 6" id="KW-1133">Transmembrane helix</keyword>
<protein>
    <submittedName>
        <fullName evidence="8">Tight adherence protein B</fullName>
    </submittedName>
</protein>
<dbReference type="PANTHER" id="PTHR35007">
    <property type="entry name" value="INTEGRAL MEMBRANE PROTEIN-RELATED"/>
    <property type="match status" value="1"/>
</dbReference>
<evidence type="ECO:0000313" key="9">
    <source>
        <dbReference type="Proteomes" id="UP000199518"/>
    </source>
</evidence>
<dbReference type="EMBL" id="FOQD01000001">
    <property type="protein sequence ID" value="SFH60879.1"/>
    <property type="molecule type" value="Genomic_DNA"/>
</dbReference>
<comment type="subcellular location">
    <subcellularLocation>
        <location evidence="1">Cell membrane</location>
        <topology evidence="1">Multi-pass membrane protein</topology>
    </subcellularLocation>
</comment>
<dbReference type="Pfam" id="PF00482">
    <property type="entry name" value="T2SSF"/>
    <property type="match status" value="1"/>
</dbReference>
<evidence type="ECO:0000256" key="2">
    <source>
        <dbReference type="ARBA" id="ARBA00022475"/>
    </source>
</evidence>